<dbReference type="Proteomes" id="UP000225740">
    <property type="component" value="Unassembled WGS sequence"/>
</dbReference>
<organism evidence="2 3">
    <name type="scientific">Rhodopirellula bahusiensis</name>
    <dbReference type="NCBI Taxonomy" id="2014065"/>
    <lineage>
        <taxon>Bacteria</taxon>
        <taxon>Pseudomonadati</taxon>
        <taxon>Planctomycetota</taxon>
        <taxon>Planctomycetia</taxon>
        <taxon>Pirellulales</taxon>
        <taxon>Pirellulaceae</taxon>
        <taxon>Rhodopirellula</taxon>
    </lineage>
</organism>
<feature type="region of interest" description="Disordered" evidence="1">
    <location>
        <begin position="86"/>
        <end position="106"/>
    </location>
</feature>
<proteinExistence type="predicted"/>
<keyword evidence="3" id="KW-1185">Reference proteome</keyword>
<reference evidence="2 3" key="1">
    <citation type="submission" date="2017-06" db="EMBL/GenBank/DDBJ databases">
        <title>Description of Rhodopirellula bahusiensis sp. nov.</title>
        <authorList>
            <person name="Kizina J."/>
            <person name="Harder J."/>
        </authorList>
    </citation>
    <scope>NUCLEOTIDE SEQUENCE [LARGE SCALE GENOMIC DNA]</scope>
    <source>
        <strain evidence="2 3">SWK21</strain>
    </source>
</reference>
<gene>
    <name evidence="2" type="ORF">CEE69_28960</name>
</gene>
<protein>
    <submittedName>
        <fullName evidence="2">Uncharacterized protein</fullName>
    </submittedName>
</protein>
<evidence type="ECO:0000256" key="1">
    <source>
        <dbReference type="SAM" id="MobiDB-lite"/>
    </source>
</evidence>
<evidence type="ECO:0000313" key="3">
    <source>
        <dbReference type="Proteomes" id="UP000225740"/>
    </source>
</evidence>
<accession>A0A2G1VZH3</accession>
<feature type="compositionally biased region" description="Basic and acidic residues" evidence="1">
    <location>
        <begin position="89"/>
        <end position="106"/>
    </location>
</feature>
<name>A0A2G1VZH3_9BACT</name>
<dbReference type="AlphaFoldDB" id="A0A2G1VZH3"/>
<sequence length="106" mass="11988">MRDDGEHIVAVARFDFTTYWAVGCLDPTVGPIVLLSDRSNGNQQDALVPSNLDLSLGTRSWPESVDRRQGNNRVVTHLIAGPPARRFRDRRDFGDKPLQRPGWKFD</sequence>
<evidence type="ECO:0000313" key="2">
    <source>
        <dbReference type="EMBL" id="PHQ31809.1"/>
    </source>
</evidence>
<comment type="caution">
    <text evidence="2">The sequence shown here is derived from an EMBL/GenBank/DDBJ whole genome shotgun (WGS) entry which is preliminary data.</text>
</comment>
<dbReference type="EMBL" id="NIZW01000038">
    <property type="protein sequence ID" value="PHQ31809.1"/>
    <property type="molecule type" value="Genomic_DNA"/>
</dbReference>